<organism evidence="1 2">
    <name type="scientific">Rhizoclosmatium globosum</name>
    <dbReference type="NCBI Taxonomy" id="329046"/>
    <lineage>
        <taxon>Eukaryota</taxon>
        <taxon>Fungi</taxon>
        <taxon>Fungi incertae sedis</taxon>
        <taxon>Chytridiomycota</taxon>
        <taxon>Chytridiomycota incertae sedis</taxon>
        <taxon>Chytridiomycetes</taxon>
        <taxon>Chytridiales</taxon>
        <taxon>Chytriomycetaceae</taxon>
        <taxon>Rhizoclosmatium</taxon>
    </lineage>
</organism>
<reference evidence="1 2" key="1">
    <citation type="submission" date="2016-07" db="EMBL/GenBank/DDBJ databases">
        <title>Pervasive Adenine N6-methylation of Active Genes in Fungi.</title>
        <authorList>
            <consortium name="DOE Joint Genome Institute"/>
            <person name="Mondo S.J."/>
            <person name="Dannebaum R.O."/>
            <person name="Kuo R.C."/>
            <person name="Labutti K."/>
            <person name="Haridas S."/>
            <person name="Kuo A."/>
            <person name="Salamov A."/>
            <person name="Ahrendt S.R."/>
            <person name="Lipzen A."/>
            <person name="Sullivan W."/>
            <person name="Andreopoulos W.B."/>
            <person name="Clum A."/>
            <person name="Lindquist E."/>
            <person name="Daum C."/>
            <person name="Ramamoorthy G.K."/>
            <person name="Gryganskyi A."/>
            <person name="Culley D."/>
            <person name="Magnuson J.K."/>
            <person name="James T.Y."/>
            <person name="O'Malley M.A."/>
            <person name="Stajich J.E."/>
            <person name="Spatafora J.W."/>
            <person name="Visel A."/>
            <person name="Grigoriev I.V."/>
        </authorList>
    </citation>
    <scope>NUCLEOTIDE SEQUENCE [LARGE SCALE GENOMIC DNA]</scope>
    <source>
        <strain evidence="1 2">JEL800</strain>
    </source>
</reference>
<protein>
    <submittedName>
        <fullName evidence="1">Uncharacterized protein</fullName>
    </submittedName>
</protein>
<proteinExistence type="predicted"/>
<accession>A0A1Y2CLS5</accession>
<dbReference type="Proteomes" id="UP000193642">
    <property type="component" value="Unassembled WGS sequence"/>
</dbReference>
<evidence type="ECO:0000313" key="2">
    <source>
        <dbReference type="Proteomes" id="UP000193642"/>
    </source>
</evidence>
<sequence>MDAYRSCVHDSVEAMIECRLIRESEECDKIQEESRGIRVGVNYLHIHGQVEAITLKLRYIGA</sequence>
<evidence type="ECO:0000313" key="1">
    <source>
        <dbReference type="EMBL" id="ORY47305.1"/>
    </source>
</evidence>
<dbReference type="EMBL" id="MCGO01000014">
    <property type="protein sequence ID" value="ORY47305.1"/>
    <property type="molecule type" value="Genomic_DNA"/>
</dbReference>
<name>A0A1Y2CLS5_9FUNG</name>
<keyword evidence="2" id="KW-1185">Reference proteome</keyword>
<dbReference type="AlphaFoldDB" id="A0A1Y2CLS5"/>
<comment type="caution">
    <text evidence="1">The sequence shown here is derived from an EMBL/GenBank/DDBJ whole genome shotgun (WGS) entry which is preliminary data.</text>
</comment>
<gene>
    <name evidence="1" type="ORF">BCR33DRAFT_715054</name>
</gene>